<dbReference type="GO" id="GO:0003729">
    <property type="term" value="F:mRNA binding"/>
    <property type="evidence" value="ECO:0007669"/>
    <property type="project" value="TreeGrafter"/>
</dbReference>
<organism evidence="7 9">
    <name type="scientific">Macrostomum lignano</name>
    <dbReference type="NCBI Taxonomy" id="282301"/>
    <lineage>
        <taxon>Eukaryota</taxon>
        <taxon>Metazoa</taxon>
        <taxon>Spiralia</taxon>
        <taxon>Lophotrochozoa</taxon>
        <taxon>Platyhelminthes</taxon>
        <taxon>Rhabditophora</taxon>
        <taxon>Macrostomorpha</taxon>
        <taxon>Macrostomida</taxon>
        <taxon>Macrostomidae</taxon>
        <taxon>Macrostomum</taxon>
    </lineage>
</organism>
<evidence type="ECO:0000256" key="6">
    <source>
        <dbReference type="SAM" id="Coils"/>
    </source>
</evidence>
<evidence type="ECO:0000313" key="9">
    <source>
        <dbReference type="WBParaSite" id="maker-uti_cns_0002043-snap-gene-0.11-mRNA-1"/>
    </source>
</evidence>
<dbReference type="GO" id="GO:0022625">
    <property type="term" value="C:cytosolic large ribosomal subunit"/>
    <property type="evidence" value="ECO:0007669"/>
    <property type="project" value="InterPro"/>
</dbReference>
<dbReference type="CDD" id="cd00427">
    <property type="entry name" value="Ribosomal_L29_HIP"/>
    <property type="match status" value="1"/>
</dbReference>
<evidence type="ECO:0000256" key="1">
    <source>
        <dbReference type="ARBA" id="ARBA00009254"/>
    </source>
</evidence>
<dbReference type="HAMAP" id="MF_00374">
    <property type="entry name" value="Ribosomal_uL29"/>
    <property type="match status" value="1"/>
</dbReference>
<evidence type="ECO:0000313" key="8">
    <source>
        <dbReference type="WBParaSite" id="maker-uti_cns_0001035-snap-gene-1.13-mRNA-1"/>
    </source>
</evidence>
<reference evidence="8 9" key="1">
    <citation type="submission" date="2016-11" db="UniProtKB">
        <authorList>
            <consortium name="WormBaseParasite"/>
        </authorList>
    </citation>
    <scope>IDENTIFICATION</scope>
</reference>
<proteinExistence type="inferred from homology"/>
<feature type="coiled-coil region" evidence="6">
    <location>
        <begin position="9"/>
        <end position="36"/>
    </location>
</feature>
<comment type="similarity">
    <text evidence="1">Belongs to the universal ribosomal protein uL29 family.</text>
</comment>
<sequence length="126" mass="14557">MVGKKESAKKLRTKTKVDLEKQLNELKQELATLRVAKVTGGAASKLAQIHQVRKMIARVYTVIHQTQKDAVRQFQKKSSKRFSRDLRAKKTRALRRALTPFEASRTTAKQQRRKRAFPVRRFAVKA</sequence>
<dbReference type="FunFam" id="6.10.250.3450:FF:000001">
    <property type="entry name" value="60S ribosomal protein L35"/>
    <property type="match status" value="1"/>
</dbReference>
<dbReference type="GO" id="GO:0000463">
    <property type="term" value="P:maturation of LSU-rRNA from tricistronic rRNA transcript (SSU-rRNA, 5.8S rRNA, LSU-rRNA)"/>
    <property type="evidence" value="ECO:0007669"/>
    <property type="project" value="InterPro"/>
</dbReference>
<dbReference type="WBParaSite" id="maker-uti_cns_0001035-snap-gene-1.13-mRNA-1">
    <property type="protein sequence ID" value="maker-uti_cns_0001035-snap-gene-1.13-mRNA-1"/>
    <property type="gene ID" value="maker-uti_cns_0001035-snap-gene-1.13"/>
</dbReference>
<dbReference type="Gene3D" id="6.10.250.3450">
    <property type="match status" value="1"/>
</dbReference>
<dbReference type="AlphaFoldDB" id="A0A1I8GHI6"/>
<dbReference type="NCBIfam" id="TIGR00012">
    <property type="entry name" value="L29"/>
    <property type="match status" value="1"/>
</dbReference>
<protein>
    <recommendedName>
        <fullName evidence="4">Large ribosomal subunit protein uL29</fullName>
    </recommendedName>
    <alternativeName>
        <fullName evidence="5">60S ribosomal protein L35</fullName>
    </alternativeName>
</protein>
<evidence type="ECO:0000256" key="3">
    <source>
        <dbReference type="ARBA" id="ARBA00023274"/>
    </source>
</evidence>
<evidence type="ECO:0000256" key="2">
    <source>
        <dbReference type="ARBA" id="ARBA00022980"/>
    </source>
</evidence>
<keyword evidence="6" id="KW-0175">Coiled coil</keyword>
<dbReference type="Proteomes" id="UP000095280">
    <property type="component" value="Unplaced"/>
</dbReference>
<dbReference type="InterPro" id="IPR001854">
    <property type="entry name" value="Ribosomal_uL29"/>
</dbReference>
<dbReference type="PANTHER" id="PTHR45722">
    <property type="entry name" value="60S RIBOSOMAL PROTEIN L35"/>
    <property type="match status" value="1"/>
</dbReference>
<dbReference type="FunFam" id="1.10.287.310:FF:000002">
    <property type="entry name" value="60S ribosomal protein L35"/>
    <property type="match status" value="1"/>
</dbReference>
<dbReference type="InterPro" id="IPR036049">
    <property type="entry name" value="Ribosomal_uL29_sf"/>
</dbReference>
<dbReference type="PANTHER" id="PTHR45722:SF2">
    <property type="entry name" value="LARGE RIBOSOMAL SUBUNIT PROTEIN UL29-RELATED"/>
    <property type="match status" value="1"/>
</dbReference>
<dbReference type="InterPro" id="IPR045059">
    <property type="entry name" value="Ribosomal_uL29_euk"/>
</dbReference>
<dbReference type="Gene3D" id="1.10.287.310">
    <property type="match status" value="1"/>
</dbReference>
<dbReference type="OrthoDB" id="528635at2759"/>
<dbReference type="STRING" id="282301.A0A1I8GHI6"/>
<keyword evidence="7" id="KW-1185">Reference proteome</keyword>
<dbReference type="WBParaSite" id="maker-uti_cns_0002043-snap-gene-0.11-mRNA-1">
    <property type="protein sequence ID" value="maker-uti_cns_0002043-snap-gene-0.11-mRNA-1"/>
    <property type="gene ID" value="maker-uti_cns_0002043-snap-gene-0.11"/>
</dbReference>
<evidence type="ECO:0000313" key="7">
    <source>
        <dbReference type="Proteomes" id="UP000095280"/>
    </source>
</evidence>
<evidence type="ECO:0000256" key="4">
    <source>
        <dbReference type="ARBA" id="ARBA00035204"/>
    </source>
</evidence>
<dbReference type="GO" id="GO:0003735">
    <property type="term" value="F:structural constituent of ribosome"/>
    <property type="evidence" value="ECO:0007669"/>
    <property type="project" value="InterPro"/>
</dbReference>
<keyword evidence="2" id="KW-0689">Ribosomal protein</keyword>
<keyword evidence="3" id="KW-0687">Ribonucleoprotein</keyword>
<evidence type="ECO:0000256" key="5">
    <source>
        <dbReference type="ARBA" id="ARBA00035334"/>
    </source>
</evidence>
<accession>A0A1I8GHI6</accession>
<dbReference type="GO" id="GO:0006412">
    <property type="term" value="P:translation"/>
    <property type="evidence" value="ECO:0007669"/>
    <property type="project" value="InterPro"/>
</dbReference>
<name>A0A1I8GHI6_9PLAT</name>
<dbReference type="Pfam" id="PF00831">
    <property type="entry name" value="Ribosomal_L29"/>
    <property type="match status" value="1"/>
</dbReference>
<dbReference type="SUPFAM" id="SSF46561">
    <property type="entry name" value="Ribosomal protein L29 (L29p)"/>
    <property type="match status" value="1"/>
</dbReference>